<dbReference type="Pfam" id="PF04434">
    <property type="entry name" value="SWIM"/>
    <property type="match status" value="1"/>
</dbReference>
<dbReference type="PANTHER" id="PTHR21540">
    <property type="entry name" value="RING FINGER AND SWIM DOMAIN-CONTAINING PROTEIN 2"/>
    <property type="match status" value="1"/>
</dbReference>
<keyword evidence="6" id="KW-1185">Reference proteome</keyword>
<organism evidence="5 6">
    <name type="scientific">Cyclotella atomus</name>
    <dbReference type="NCBI Taxonomy" id="382360"/>
    <lineage>
        <taxon>Eukaryota</taxon>
        <taxon>Sar</taxon>
        <taxon>Stramenopiles</taxon>
        <taxon>Ochrophyta</taxon>
        <taxon>Bacillariophyta</taxon>
        <taxon>Coscinodiscophyceae</taxon>
        <taxon>Thalassiosirophycidae</taxon>
        <taxon>Stephanodiscales</taxon>
        <taxon>Stephanodiscaceae</taxon>
        <taxon>Cyclotella</taxon>
    </lineage>
</organism>
<gene>
    <name evidence="5" type="ORF">ACHAWO_003599</name>
</gene>
<evidence type="ECO:0000259" key="3">
    <source>
        <dbReference type="PROSITE" id="PS50089"/>
    </source>
</evidence>
<protein>
    <submittedName>
        <fullName evidence="5">Uncharacterized protein</fullName>
    </submittedName>
</protein>
<dbReference type="Gene3D" id="3.30.40.10">
    <property type="entry name" value="Zinc/RING finger domain, C3HC4 (zinc finger)"/>
    <property type="match status" value="1"/>
</dbReference>
<dbReference type="InterPro" id="IPR013083">
    <property type="entry name" value="Znf_RING/FYVE/PHD"/>
</dbReference>
<dbReference type="SUPFAM" id="SSF57850">
    <property type="entry name" value="RING/U-box"/>
    <property type="match status" value="1"/>
</dbReference>
<dbReference type="EMBL" id="JALLPJ020000069">
    <property type="protein sequence ID" value="KAL3803444.1"/>
    <property type="molecule type" value="Genomic_DNA"/>
</dbReference>
<comment type="caution">
    <text evidence="5">The sequence shown here is derived from an EMBL/GenBank/DDBJ whole genome shotgun (WGS) entry which is preliminary data.</text>
</comment>
<evidence type="ECO:0000313" key="5">
    <source>
        <dbReference type="EMBL" id="KAL3803444.1"/>
    </source>
</evidence>
<evidence type="ECO:0000259" key="4">
    <source>
        <dbReference type="PROSITE" id="PS50966"/>
    </source>
</evidence>
<proteinExistence type="predicted"/>
<dbReference type="InterPro" id="IPR039903">
    <property type="entry name" value="Zswim2"/>
</dbReference>
<dbReference type="PANTHER" id="PTHR21540:SF0">
    <property type="entry name" value="PHD FAMILY PROTEIN"/>
    <property type="match status" value="1"/>
</dbReference>
<dbReference type="InterPro" id="IPR007527">
    <property type="entry name" value="Znf_SWIM"/>
</dbReference>
<feature type="domain" description="RING-type" evidence="3">
    <location>
        <begin position="282"/>
        <end position="331"/>
    </location>
</feature>
<dbReference type="AlphaFoldDB" id="A0ABD3QU93"/>
<keyword evidence="1" id="KW-0862">Zinc</keyword>
<feature type="region of interest" description="Disordered" evidence="2">
    <location>
        <begin position="98"/>
        <end position="125"/>
    </location>
</feature>
<dbReference type="GO" id="GO:0008270">
    <property type="term" value="F:zinc ion binding"/>
    <property type="evidence" value="ECO:0007669"/>
    <property type="project" value="UniProtKB-KW"/>
</dbReference>
<dbReference type="PROSITE" id="PS50966">
    <property type="entry name" value="ZF_SWIM"/>
    <property type="match status" value="1"/>
</dbReference>
<feature type="compositionally biased region" description="Low complexity" evidence="2">
    <location>
        <begin position="98"/>
        <end position="117"/>
    </location>
</feature>
<keyword evidence="1" id="KW-0479">Metal-binding</keyword>
<reference evidence="5 6" key="1">
    <citation type="submission" date="2024-10" db="EMBL/GenBank/DDBJ databases">
        <title>Updated reference genomes for cyclostephanoid diatoms.</title>
        <authorList>
            <person name="Roberts W.R."/>
            <person name="Alverson A.J."/>
        </authorList>
    </citation>
    <scope>NUCLEOTIDE SEQUENCE [LARGE SCALE GENOMIC DNA]</scope>
    <source>
        <strain evidence="5 6">AJA010-31</strain>
    </source>
</reference>
<name>A0ABD3QU93_9STRA</name>
<evidence type="ECO:0000256" key="2">
    <source>
        <dbReference type="SAM" id="MobiDB-lite"/>
    </source>
</evidence>
<dbReference type="Pfam" id="PF13639">
    <property type="entry name" value="zf-RING_2"/>
    <property type="match status" value="1"/>
</dbReference>
<accession>A0ABD3QU93</accession>
<dbReference type="Proteomes" id="UP001530400">
    <property type="component" value="Unassembled WGS sequence"/>
</dbReference>
<feature type="domain" description="SWIM-type" evidence="4">
    <location>
        <begin position="179"/>
        <end position="211"/>
    </location>
</feature>
<keyword evidence="1" id="KW-0863">Zinc-finger</keyword>
<evidence type="ECO:0000256" key="1">
    <source>
        <dbReference type="PROSITE-ProRule" id="PRU00175"/>
    </source>
</evidence>
<dbReference type="PROSITE" id="PS50089">
    <property type="entry name" value="ZF_RING_2"/>
    <property type="match status" value="1"/>
</dbReference>
<evidence type="ECO:0000313" key="6">
    <source>
        <dbReference type="Proteomes" id="UP001530400"/>
    </source>
</evidence>
<sequence>MAAATVPTSFLSVPPGKIGLLLSVDNSGATVAKIEADGKFRDEIEVGDRIVTIDGARITKAADLQVNNDKVRVFGIAKKNPVSVQALSVISQTSQAAAAATPAAPMTTPTKSKPTKSNPNLKEKRLKRFRSSATIKIQERIDRALHQRLFLIEASALSTCSNGGPSITFSVLGSTGNVYEVTIQKVPHCSCPDAAKGNLCKHLLFVMLKVVGLPANNQLVYQSAYLSEELDHIFSRLQARLQLLGRDVVANEEVQKVHAVMKNGIEAEEKSVARKEVSGADCPICFDDLGSDLTLLTFCKGTCGTNFHKECISTWTRQPSHRSNPTCPACRQAWHDVETGGKCVAESSKNEGYDNLGRLQGQSPVRDTSTYHSRYDSYKRRRNY</sequence>
<dbReference type="InterPro" id="IPR001841">
    <property type="entry name" value="Znf_RING"/>
</dbReference>